<dbReference type="EMBL" id="FQXO01000025">
    <property type="protein sequence ID" value="SHH54241.1"/>
    <property type="molecule type" value="Genomic_DNA"/>
</dbReference>
<dbReference type="AlphaFoldDB" id="A0A1M5TU91"/>
<keyword evidence="2" id="KW-1185">Reference proteome</keyword>
<evidence type="ECO:0000313" key="1">
    <source>
        <dbReference type="EMBL" id="SHH54241.1"/>
    </source>
</evidence>
<dbReference type="OrthoDB" id="9973859at2"/>
<accession>A0A1M5TU91</accession>
<gene>
    <name evidence="1" type="ORF">SAMN02745135_01135</name>
</gene>
<protein>
    <submittedName>
        <fullName evidence="1">Uncharacterized protein</fullName>
    </submittedName>
</protein>
<name>A0A1M5TU91_9FIRM</name>
<proteinExistence type="predicted"/>
<sequence length="73" mass="8499">MEVKQLGLNPKRIEKIVNNILLELKKNKVSVEESFVVFNICQNVIRYTSVVNTDEVVVLYHNVNTLTWDIPKK</sequence>
<evidence type="ECO:0000313" key="2">
    <source>
        <dbReference type="Proteomes" id="UP000183967"/>
    </source>
</evidence>
<dbReference type="Proteomes" id="UP000183967">
    <property type="component" value="Unassembled WGS sequence"/>
</dbReference>
<organism evidence="1 2">
    <name type="scientific">Caloranaerobacter azorensis DSM 13643</name>
    <dbReference type="NCBI Taxonomy" id="1121264"/>
    <lineage>
        <taxon>Bacteria</taxon>
        <taxon>Bacillati</taxon>
        <taxon>Bacillota</taxon>
        <taxon>Tissierellia</taxon>
        <taxon>Tissierellales</taxon>
        <taxon>Thermohalobacteraceae</taxon>
        <taxon>Caloranaerobacter</taxon>
    </lineage>
</organism>
<dbReference type="RefSeq" id="WP_073196145.1">
    <property type="nucleotide sequence ID" value="NZ_FQXO01000025.1"/>
</dbReference>
<reference evidence="2" key="1">
    <citation type="submission" date="2016-11" db="EMBL/GenBank/DDBJ databases">
        <authorList>
            <person name="Varghese N."/>
            <person name="Submissions S."/>
        </authorList>
    </citation>
    <scope>NUCLEOTIDE SEQUENCE [LARGE SCALE GENOMIC DNA]</scope>
    <source>
        <strain evidence="2">DSM 13643</strain>
    </source>
</reference>